<evidence type="ECO:0000313" key="1">
    <source>
        <dbReference type="EMBL" id="KAJ6407591.1"/>
    </source>
</evidence>
<keyword evidence="2" id="KW-1185">Reference proteome</keyword>
<dbReference type="Proteomes" id="UP001162972">
    <property type="component" value="Chromosome 6"/>
</dbReference>
<dbReference type="EMBL" id="JAPFFJ010000016">
    <property type="protein sequence ID" value="KAJ6407591.1"/>
    <property type="molecule type" value="Genomic_DNA"/>
</dbReference>
<comment type="caution">
    <text evidence="1">The sequence shown here is derived from an EMBL/GenBank/DDBJ whole genome shotgun (WGS) entry which is preliminary data.</text>
</comment>
<proteinExistence type="predicted"/>
<gene>
    <name evidence="1" type="ORF">OIU84_010972</name>
</gene>
<evidence type="ECO:0000313" key="2">
    <source>
        <dbReference type="Proteomes" id="UP001162972"/>
    </source>
</evidence>
<sequence length="104" mass="12170">MLLRRDRKLKSIDVKCCKNDADDEKMAVDNSISEPINEVLEALNLDEILVIVVKRRDCFFKDFQHILHDDQVWLAMKGSEEFLAFDCSLSWVYCSLFLLIWASL</sequence>
<protein>
    <submittedName>
        <fullName evidence="1">Uncharacterized protein</fullName>
    </submittedName>
</protein>
<dbReference type="AlphaFoldDB" id="A0AAD6NWR1"/>
<reference evidence="1 2" key="1">
    <citation type="journal article" date="2023" name="Int. J. Mol. Sci.">
        <title>De Novo Assembly and Annotation of 11 Diverse Shrub Willow (Salix) Genomes Reveals Novel Gene Organization in Sex-Linked Regions.</title>
        <authorList>
            <person name="Hyden B."/>
            <person name="Feng K."/>
            <person name="Yates T.B."/>
            <person name="Jawdy S."/>
            <person name="Cereghino C."/>
            <person name="Smart L.B."/>
            <person name="Muchero W."/>
        </authorList>
    </citation>
    <scope>NUCLEOTIDE SEQUENCE [LARGE SCALE GENOMIC DNA]</scope>
    <source>
        <tissue evidence="1">Shoot tip</tissue>
    </source>
</reference>
<accession>A0AAD6NWR1</accession>
<name>A0AAD6NWR1_9ROSI</name>
<organism evidence="1 2">
    <name type="scientific">Salix udensis</name>
    <dbReference type="NCBI Taxonomy" id="889485"/>
    <lineage>
        <taxon>Eukaryota</taxon>
        <taxon>Viridiplantae</taxon>
        <taxon>Streptophyta</taxon>
        <taxon>Embryophyta</taxon>
        <taxon>Tracheophyta</taxon>
        <taxon>Spermatophyta</taxon>
        <taxon>Magnoliopsida</taxon>
        <taxon>eudicotyledons</taxon>
        <taxon>Gunneridae</taxon>
        <taxon>Pentapetalae</taxon>
        <taxon>rosids</taxon>
        <taxon>fabids</taxon>
        <taxon>Malpighiales</taxon>
        <taxon>Salicaceae</taxon>
        <taxon>Saliceae</taxon>
        <taxon>Salix</taxon>
    </lineage>
</organism>